<proteinExistence type="predicted"/>
<keyword evidence="2" id="KW-1185">Reference proteome</keyword>
<protein>
    <submittedName>
        <fullName evidence="1">Uncharacterized protein</fullName>
    </submittedName>
</protein>
<dbReference type="EMBL" id="JAUTXU010000018">
    <property type="protein sequence ID" value="KAK3721312.1"/>
    <property type="molecule type" value="Genomic_DNA"/>
</dbReference>
<gene>
    <name evidence="1" type="ORF">LTR37_003188</name>
</gene>
<name>A0ACC3NS50_9PEZI</name>
<evidence type="ECO:0000313" key="2">
    <source>
        <dbReference type="Proteomes" id="UP001281147"/>
    </source>
</evidence>
<evidence type="ECO:0000313" key="1">
    <source>
        <dbReference type="EMBL" id="KAK3721312.1"/>
    </source>
</evidence>
<accession>A0ACC3NS50</accession>
<sequence>MKFSRLPEPEPRQDTEERLGSFNERIVDAVEAKKDTRASSAPHPNHPKLRFMNAGEGQGQRAALFDVDPMASLAFCSSAVQFADSAAVLAYTTTEVLADTRGAPDELIMLSEEIMQYSKLLYLVVDPRRSISNGLADGIQEVGWPLIRDSENLLNEVSKILEYYTTRRGSIYRALSRMKAWQSKRNDVLRMLKQVSRLKSTLSLML</sequence>
<dbReference type="Proteomes" id="UP001281147">
    <property type="component" value="Unassembled WGS sequence"/>
</dbReference>
<organism evidence="1 2">
    <name type="scientific">Vermiconidia calcicola</name>
    <dbReference type="NCBI Taxonomy" id="1690605"/>
    <lineage>
        <taxon>Eukaryota</taxon>
        <taxon>Fungi</taxon>
        <taxon>Dikarya</taxon>
        <taxon>Ascomycota</taxon>
        <taxon>Pezizomycotina</taxon>
        <taxon>Dothideomycetes</taxon>
        <taxon>Dothideomycetidae</taxon>
        <taxon>Mycosphaerellales</taxon>
        <taxon>Extremaceae</taxon>
        <taxon>Vermiconidia</taxon>
    </lineage>
</organism>
<comment type="caution">
    <text evidence="1">The sequence shown here is derived from an EMBL/GenBank/DDBJ whole genome shotgun (WGS) entry which is preliminary data.</text>
</comment>
<reference evidence="1" key="1">
    <citation type="submission" date="2023-07" db="EMBL/GenBank/DDBJ databases">
        <title>Black Yeasts Isolated from many extreme environments.</title>
        <authorList>
            <person name="Coleine C."/>
            <person name="Stajich J.E."/>
            <person name="Selbmann L."/>
        </authorList>
    </citation>
    <scope>NUCLEOTIDE SEQUENCE</scope>
    <source>
        <strain evidence="1">CCFEE 5714</strain>
    </source>
</reference>